<keyword evidence="2" id="KW-0813">Transport</keyword>
<feature type="transmembrane region" description="Helical" evidence="11">
    <location>
        <begin position="293"/>
        <end position="310"/>
    </location>
</feature>
<organism evidence="14 15">
    <name type="scientific">Phytophthora nicotianae P1976</name>
    <dbReference type="NCBI Taxonomy" id="1317066"/>
    <lineage>
        <taxon>Eukaryota</taxon>
        <taxon>Sar</taxon>
        <taxon>Stramenopiles</taxon>
        <taxon>Oomycota</taxon>
        <taxon>Peronosporomycetes</taxon>
        <taxon>Peronosporales</taxon>
        <taxon>Peronosporaceae</taxon>
        <taxon>Phytophthora</taxon>
    </lineage>
</organism>
<gene>
    <name evidence="14" type="ORF">F444_22663</name>
</gene>
<protein>
    <recommendedName>
        <fullName evidence="16">Potassium channel domain-containing protein</fullName>
    </recommendedName>
</protein>
<keyword evidence="7 11" id="KW-1133">Transmembrane helix</keyword>
<dbReference type="AlphaFoldDB" id="A0A080YX49"/>
<dbReference type="InterPro" id="IPR005821">
    <property type="entry name" value="Ion_trans_dom"/>
</dbReference>
<feature type="transmembrane region" description="Helical" evidence="11">
    <location>
        <begin position="113"/>
        <end position="134"/>
    </location>
</feature>
<keyword evidence="4 11" id="KW-0812">Transmembrane</keyword>
<dbReference type="InterPro" id="IPR013099">
    <property type="entry name" value="K_chnl_dom"/>
</dbReference>
<dbReference type="Gene3D" id="1.10.287.70">
    <property type="match status" value="2"/>
</dbReference>
<evidence type="ECO:0000256" key="9">
    <source>
        <dbReference type="ARBA" id="ARBA00023136"/>
    </source>
</evidence>
<dbReference type="PANTHER" id="PTHR11537:SF254">
    <property type="entry name" value="POTASSIUM VOLTAGE-GATED CHANNEL PROTEIN SHAB"/>
    <property type="match status" value="1"/>
</dbReference>
<dbReference type="EMBL" id="ANJA01004550">
    <property type="protein sequence ID" value="ETO58960.1"/>
    <property type="molecule type" value="Genomic_DNA"/>
</dbReference>
<proteinExistence type="predicted"/>
<keyword evidence="10" id="KW-0407">Ion channel</keyword>
<name>A0A080YX49_PHYNI</name>
<feature type="transmembrane region" description="Helical" evidence="11">
    <location>
        <begin position="322"/>
        <end position="345"/>
    </location>
</feature>
<evidence type="ECO:0000313" key="15">
    <source>
        <dbReference type="Proteomes" id="UP000028582"/>
    </source>
</evidence>
<keyword evidence="3" id="KW-0633">Potassium transport</keyword>
<evidence type="ECO:0000256" key="7">
    <source>
        <dbReference type="ARBA" id="ARBA00022989"/>
    </source>
</evidence>
<accession>A0A080YX49</accession>
<evidence type="ECO:0008006" key="16">
    <source>
        <dbReference type="Google" id="ProtNLM"/>
    </source>
</evidence>
<dbReference type="SUPFAM" id="SSF81324">
    <property type="entry name" value="Voltage-gated potassium channels"/>
    <property type="match status" value="2"/>
</dbReference>
<dbReference type="PANTHER" id="PTHR11537">
    <property type="entry name" value="VOLTAGE-GATED POTASSIUM CHANNEL"/>
    <property type="match status" value="1"/>
</dbReference>
<keyword evidence="6" id="KW-0630">Potassium</keyword>
<dbReference type="InterPro" id="IPR028325">
    <property type="entry name" value="VG_K_chnl"/>
</dbReference>
<dbReference type="GO" id="GO:0008076">
    <property type="term" value="C:voltage-gated potassium channel complex"/>
    <property type="evidence" value="ECO:0007669"/>
    <property type="project" value="InterPro"/>
</dbReference>
<keyword evidence="9 11" id="KW-0472">Membrane</keyword>
<dbReference type="Pfam" id="PF00520">
    <property type="entry name" value="Ion_trans"/>
    <property type="match status" value="1"/>
</dbReference>
<sequence length="365" mass="40849">MVKQHRSLEKSFVVMPLFRLLRIFNLARNHSGTYILLRPIRASVAPISVALIFFTEIVLFFSVVMYVVDPSYDRNNPGFSNLLTTGYFVVVTVATIGYGDITPTKGNVASRCFAVMIIMSSTLFLSMPVAIIGAEFDRAWKQHAESVKKFQQLQAGTEILVNAYGRGFTQALVTEATSQDFNLSHLRDITGDLKQTTELCFLKCEELAVMVRHMTVAESQEVAAPPTCMIIVVFQTMSDLQTYGERKGQEYFYGQGSIIREHNMTFPAELEGSLPGKRFLVNYKGEFSSFDDSFSAFWFVILTLATAGYGDLEPVTSSGKLVAVVAMIFGACYTVMPLTLVGSQFNKSYLEYKRREALLRTKQEV</sequence>
<evidence type="ECO:0000256" key="8">
    <source>
        <dbReference type="ARBA" id="ARBA00023065"/>
    </source>
</evidence>
<dbReference type="GO" id="GO:0005249">
    <property type="term" value="F:voltage-gated potassium channel activity"/>
    <property type="evidence" value="ECO:0007669"/>
    <property type="project" value="InterPro"/>
</dbReference>
<evidence type="ECO:0000256" key="11">
    <source>
        <dbReference type="SAM" id="Phobius"/>
    </source>
</evidence>
<keyword evidence="8" id="KW-0406">Ion transport</keyword>
<dbReference type="Pfam" id="PF07885">
    <property type="entry name" value="Ion_trans_2"/>
    <property type="match status" value="1"/>
</dbReference>
<evidence type="ECO:0000256" key="4">
    <source>
        <dbReference type="ARBA" id="ARBA00022692"/>
    </source>
</evidence>
<dbReference type="Proteomes" id="UP000028582">
    <property type="component" value="Unassembled WGS sequence"/>
</dbReference>
<evidence type="ECO:0000256" key="6">
    <source>
        <dbReference type="ARBA" id="ARBA00022958"/>
    </source>
</evidence>
<evidence type="ECO:0000256" key="3">
    <source>
        <dbReference type="ARBA" id="ARBA00022538"/>
    </source>
</evidence>
<feature type="transmembrane region" description="Helical" evidence="11">
    <location>
        <begin position="80"/>
        <end position="101"/>
    </location>
</feature>
<comment type="subcellular location">
    <subcellularLocation>
        <location evidence="1">Membrane</location>
        <topology evidence="1">Multi-pass membrane protein</topology>
    </subcellularLocation>
</comment>
<evidence type="ECO:0000256" key="2">
    <source>
        <dbReference type="ARBA" id="ARBA00022448"/>
    </source>
</evidence>
<evidence type="ECO:0000259" key="13">
    <source>
        <dbReference type="Pfam" id="PF07885"/>
    </source>
</evidence>
<comment type="caution">
    <text evidence="14">The sequence shown here is derived from an EMBL/GenBank/DDBJ whole genome shotgun (WGS) entry which is preliminary data.</text>
</comment>
<reference evidence="14 15" key="1">
    <citation type="submission" date="2013-11" db="EMBL/GenBank/DDBJ databases">
        <title>The Genome Sequence of Phytophthora parasitica P1976.</title>
        <authorList>
            <consortium name="The Broad Institute Genomics Platform"/>
            <person name="Russ C."/>
            <person name="Tyler B."/>
            <person name="Panabieres F."/>
            <person name="Shan W."/>
            <person name="Tripathy S."/>
            <person name="Grunwald N."/>
            <person name="Machado M."/>
            <person name="Johnson C.S."/>
            <person name="Walker B."/>
            <person name="Young S."/>
            <person name="Zeng Q."/>
            <person name="Gargeya S."/>
            <person name="Fitzgerald M."/>
            <person name="Haas B."/>
            <person name="Abouelleil A."/>
            <person name="Allen A.W."/>
            <person name="Alvarado L."/>
            <person name="Arachchi H.M."/>
            <person name="Berlin A.M."/>
            <person name="Chapman S.B."/>
            <person name="Gainer-Dewar J."/>
            <person name="Goldberg J."/>
            <person name="Griggs A."/>
            <person name="Gujja S."/>
            <person name="Hansen M."/>
            <person name="Howarth C."/>
            <person name="Imamovic A."/>
            <person name="Ireland A."/>
            <person name="Larimer J."/>
            <person name="McCowan C."/>
            <person name="Murphy C."/>
            <person name="Pearson M."/>
            <person name="Poon T.W."/>
            <person name="Priest M."/>
            <person name="Roberts A."/>
            <person name="Saif S."/>
            <person name="Shea T."/>
            <person name="Sisk P."/>
            <person name="Sykes S."/>
            <person name="Wortman J."/>
            <person name="Nusbaum C."/>
            <person name="Birren B."/>
        </authorList>
    </citation>
    <scope>NUCLEOTIDE SEQUENCE [LARGE SCALE GENOMIC DNA]</scope>
    <source>
        <strain evidence="14 15">P1976</strain>
    </source>
</reference>
<feature type="domain" description="Ion transport" evidence="12">
    <location>
        <begin position="11"/>
        <end position="139"/>
    </location>
</feature>
<feature type="domain" description="Potassium channel" evidence="13">
    <location>
        <begin position="287"/>
        <end position="345"/>
    </location>
</feature>
<dbReference type="GO" id="GO:0001508">
    <property type="term" value="P:action potential"/>
    <property type="evidence" value="ECO:0007669"/>
    <property type="project" value="TreeGrafter"/>
</dbReference>
<feature type="transmembrane region" description="Helical" evidence="11">
    <location>
        <begin position="47"/>
        <end position="68"/>
    </location>
</feature>
<evidence type="ECO:0000313" key="14">
    <source>
        <dbReference type="EMBL" id="ETO58960.1"/>
    </source>
</evidence>
<evidence type="ECO:0000256" key="1">
    <source>
        <dbReference type="ARBA" id="ARBA00004141"/>
    </source>
</evidence>
<keyword evidence="5" id="KW-0631">Potassium channel</keyword>
<evidence type="ECO:0000256" key="10">
    <source>
        <dbReference type="ARBA" id="ARBA00023303"/>
    </source>
</evidence>
<dbReference type="PRINTS" id="PR00169">
    <property type="entry name" value="KCHANNEL"/>
</dbReference>
<evidence type="ECO:0000259" key="12">
    <source>
        <dbReference type="Pfam" id="PF00520"/>
    </source>
</evidence>
<evidence type="ECO:0000256" key="5">
    <source>
        <dbReference type="ARBA" id="ARBA00022826"/>
    </source>
</evidence>